<protein>
    <submittedName>
        <fullName evidence="2">Uncharacterized protein</fullName>
    </submittedName>
</protein>
<name>A0A6J4R3T1_9ACTN</name>
<evidence type="ECO:0000256" key="1">
    <source>
        <dbReference type="SAM" id="MobiDB-lite"/>
    </source>
</evidence>
<organism evidence="2">
    <name type="scientific">uncultured Solirubrobacteraceae bacterium</name>
    <dbReference type="NCBI Taxonomy" id="1162706"/>
    <lineage>
        <taxon>Bacteria</taxon>
        <taxon>Bacillati</taxon>
        <taxon>Actinomycetota</taxon>
        <taxon>Thermoleophilia</taxon>
        <taxon>Solirubrobacterales</taxon>
        <taxon>Solirubrobacteraceae</taxon>
        <taxon>environmental samples</taxon>
    </lineage>
</organism>
<reference evidence="2" key="1">
    <citation type="submission" date="2020-02" db="EMBL/GenBank/DDBJ databases">
        <authorList>
            <person name="Meier V. D."/>
        </authorList>
    </citation>
    <scope>NUCLEOTIDE SEQUENCE</scope>
    <source>
        <strain evidence="2">AVDCRST_MAG38</strain>
    </source>
</reference>
<feature type="non-terminal residue" evidence="2">
    <location>
        <position position="134"/>
    </location>
</feature>
<gene>
    <name evidence="2" type="ORF">AVDCRST_MAG38-405</name>
</gene>
<evidence type="ECO:0000313" key="2">
    <source>
        <dbReference type="EMBL" id="CAA9463316.1"/>
    </source>
</evidence>
<dbReference type="AlphaFoldDB" id="A0A6J4R3T1"/>
<feature type="compositionally biased region" description="Low complexity" evidence="1">
    <location>
        <begin position="26"/>
        <end position="35"/>
    </location>
</feature>
<feature type="compositionally biased region" description="Low complexity" evidence="1">
    <location>
        <begin position="1"/>
        <end position="10"/>
    </location>
</feature>
<accession>A0A6J4R3T1</accession>
<feature type="region of interest" description="Disordered" evidence="1">
    <location>
        <begin position="1"/>
        <end position="134"/>
    </location>
</feature>
<dbReference type="EMBL" id="CADCVJ010000022">
    <property type="protein sequence ID" value="CAA9463316.1"/>
    <property type="molecule type" value="Genomic_DNA"/>
</dbReference>
<feature type="compositionally biased region" description="Basic residues" evidence="1">
    <location>
        <begin position="84"/>
        <end position="99"/>
    </location>
</feature>
<feature type="non-terminal residue" evidence="2">
    <location>
        <position position="1"/>
    </location>
</feature>
<sequence length="134" mass="14434">EPVSVAAVPPRARRIRPGGGHRVLRGDGPLVGRLGRPPRARAARTGPLERRRPRNPGSRHLAGDPGRRLRPAGLLDRRGDRPLARRVGRRRAAVARTARRGGSDASRARASAADRDGAGHGRTAHRHDLQAGRL</sequence>
<proteinExistence type="predicted"/>